<dbReference type="Pfam" id="PF02776">
    <property type="entry name" value="TPP_enzyme_N"/>
    <property type="match status" value="1"/>
</dbReference>
<dbReference type="InterPro" id="IPR032264">
    <property type="entry name" value="MenD_middle"/>
</dbReference>
<reference evidence="10 11" key="1">
    <citation type="submission" date="2019-11" db="EMBL/GenBank/DDBJ databases">
        <authorList>
            <person name="Zheng R.K."/>
            <person name="Sun C.M."/>
        </authorList>
    </citation>
    <scope>NUCLEOTIDE SEQUENCE [LARGE SCALE GENOMIC DNA]</scope>
    <source>
        <strain evidence="10 11">WC007</strain>
    </source>
</reference>
<dbReference type="NCBIfam" id="TIGR00173">
    <property type="entry name" value="menD"/>
    <property type="match status" value="1"/>
</dbReference>
<dbReference type="GO" id="GO:0000287">
    <property type="term" value="F:magnesium ion binding"/>
    <property type="evidence" value="ECO:0007669"/>
    <property type="project" value="UniProtKB-UniRule"/>
</dbReference>
<sequence length="565" mass="63123">MAQKLQHITDLAEILFAHGVEDVVISPGSRNAPLIWAFYKRFGEKCRSLVDERSAGYFALGQSLITRKPSVLVSTSGTAILNYAPAIAEAFYQQVPLLVLTADRPAEWIGQQDNQAIQQENIFQNYIKASYSFPVESSNSDDLWMAYRTINEAFYKTTSGNPGPVHINVPLREPLYENLPEPTENIPVLQKEKPESMLPANSLLRKDWQKAGAIILVCGQLSPDKNLKETVNKLAADSRVVVVAEPLANLDNEIGLTNPEVILNSKTQYPKEAIPELAIYFGGQVVSKKIKLFLRELKNTKFWFISPGEQLIDTFQNISGHIQAEPLSVLKSLNAQSTGTDSAFKKFWKKEKQNATFLTEKYNREIAYSDLKVFSQLSETLPDDAIVFAGNSSIVRYLLYFSQKQRRYYSNRGVSGIDGCLSSAAGLASKTEKPVFVIVGDLAFIYDSNALWNRDLPKNLKIILVNNEGGGIFHLLKGPSQNEAFSPLVNAHHPVDFKKLSEAFGLNYNLCESESELKSSIQKSCKDSDKAEILEIRTPNNGEPQITKNFFKFLNANYGKKMDNA</sequence>
<dbReference type="KEGG" id="mcos:GM418_13755"/>
<evidence type="ECO:0000256" key="1">
    <source>
        <dbReference type="ARBA" id="ARBA00022679"/>
    </source>
</evidence>
<keyword evidence="5 6" id="KW-0464">Manganese</keyword>
<evidence type="ECO:0000313" key="10">
    <source>
        <dbReference type="EMBL" id="QGY44692.1"/>
    </source>
</evidence>
<evidence type="ECO:0000256" key="5">
    <source>
        <dbReference type="ARBA" id="ARBA00023211"/>
    </source>
</evidence>
<evidence type="ECO:0000256" key="4">
    <source>
        <dbReference type="ARBA" id="ARBA00023052"/>
    </source>
</evidence>
<dbReference type="AlphaFoldDB" id="A0A6I6JX05"/>
<dbReference type="UniPathway" id="UPA00079"/>
<keyword evidence="4 6" id="KW-0786">Thiamine pyrophosphate</keyword>
<organism evidence="10 11">
    <name type="scientific">Maribellus comscasis</name>
    <dbReference type="NCBI Taxonomy" id="2681766"/>
    <lineage>
        <taxon>Bacteria</taxon>
        <taxon>Pseudomonadati</taxon>
        <taxon>Bacteroidota</taxon>
        <taxon>Bacteroidia</taxon>
        <taxon>Marinilabiliales</taxon>
        <taxon>Prolixibacteraceae</taxon>
        <taxon>Maribellus</taxon>
    </lineage>
</organism>
<comment type="function">
    <text evidence="6">Catalyzes the thiamine diphosphate-dependent decarboxylation of 2-oxoglutarate and the subsequent addition of the resulting succinic semialdehyde-thiamine pyrophosphate anion to isochorismate to yield 2-succinyl-5-enolpyruvyl-6-hydroxy-3-cyclohexene-1-carboxylate (SEPHCHC).</text>
</comment>
<comment type="pathway">
    <text evidence="6">Quinol/quinone metabolism; 1,4-dihydroxy-2-naphthoate biosynthesis; 1,4-dihydroxy-2-naphthoate from chorismate: step 2/7.</text>
</comment>
<keyword evidence="2 6" id="KW-0479">Metal-binding</keyword>
<dbReference type="CDD" id="cd07037">
    <property type="entry name" value="TPP_PYR_MenD"/>
    <property type="match status" value="1"/>
</dbReference>
<feature type="domain" description="Menaquinone biosynthesis protein MenD middle" evidence="9">
    <location>
        <begin position="188"/>
        <end position="388"/>
    </location>
</feature>
<dbReference type="GO" id="GO:0030976">
    <property type="term" value="F:thiamine pyrophosphate binding"/>
    <property type="evidence" value="ECO:0007669"/>
    <property type="project" value="UniProtKB-UniRule"/>
</dbReference>
<evidence type="ECO:0000259" key="7">
    <source>
        <dbReference type="Pfam" id="PF02775"/>
    </source>
</evidence>
<dbReference type="Gene3D" id="3.40.50.970">
    <property type="match status" value="2"/>
</dbReference>
<protein>
    <recommendedName>
        <fullName evidence="6">2-succinyl-5-enolpyruvyl-6-hydroxy-3-cyclohexene-1-carboxylate synthase</fullName>
        <shortName evidence="6">SEPHCHC synthase</shortName>
        <ecNumber evidence="6">2.2.1.9</ecNumber>
    </recommendedName>
    <alternativeName>
        <fullName evidence="6">Menaquinone biosynthesis protein MenD</fullName>
    </alternativeName>
</protein>
<feature type="domain" description="Thiamine pyrophosphate enzyme N-terminal TPP-binding" evidence="8">
    <location>
        <begin position="11"/>
        <end position="119"/>
    </location>
</feature>
<dbReference type="Pfam" id="PF02775">
    <property type="entry name" value="TPP_enzyme_C"/>
    <property type="match status" value="1"/>
</dbReference>
<comment type="similarity">
    <text evidence="6">Belongs to the TPP enzyme family. MenD subfamily.</text>
</comment>
<dbReference type="PANTHER" id="PTHR42916">
    <property type="entry name" value="2-SUCCINYL-5-ENOLPYRUVYL-6-HYDROXY-3-CYCLOHEXENE-1-CARBOXYLATE SYNTHASE"/>
    <property type="match status" value="1"/>
</dbReference>
<dbReference type="PIRSF" id="PIRSF004983">
    <property type="entry name" value="MenD"/>
    <property type="match status" value="1"/>
</dbReference>
<evidence type="ECO:0000313" key="11">
    <source>
        <dbReference type="Proteomes" id="UP000428260"/>
    </source>
</evidence>
<dbReference type="UniPathway" id="UPA01057">
    <property type="reaction ID" value="UER00164"/>
</dbReference>
<name>A0A6I6JX05_9BACT</name>
<dbReference type="HAMAP" id="MF_01659">
    <property type="entry name" value="MenD"/>
    <property type="match status" value="1"/>
</dbReference>
<dbReference type="CDD" id="cd02009">
    <property type="entry name" value="TPP_SHCHC_synthase"/>
    <property type="match status" value="1"/>
</dbReference>
<dbReference type="Proteomes" id="UP000428260">
    <property type="component" value="Chromosome"/>
</dbReference>
<evidence type="ECO:0000256" key="2">
    <source>
        <dbReference type="ARBA" id="ARBA00022723"/>
    </source>
</evidence>
<keyword evidence="11" id="KW-1185">Reference proteome</keyword>
<evidence type="ECO:0000259" key="8">
    <source>
        <dbReference type="Pfam" id="PF02776"/>
    </source>
</evidence>
<dbReference type="Pfam" id="PF16582">
    <property type="entry name" value="TPP_enzyme_M_2"/>
    <property type="match status" value="1"/>
</dbReference>
<dbReference type="GO" id="GO:0070204">
    <property type="term" value="F:2-succinyl-5-enolpyruvyl-6-hydroxy-3-cyclohexene-1-carboxylic-acid synthase activity"/>
    <property type="evidence" value="ECO:0007669"/>
    <property type="project" value="UniProtKB-UniRule"/>
</dbReference>
<feature type="domain" description="Thiamine pyrophosphate enzyme TPP-binding" evidence="7">
    <location>
        <begin position="390"/>
        <end position="527"/>
    </location>
</feature>
<keyword evidence="1 6" id="KW-0808">Transferase</keyword>
<evidence type="ECO:0000259" key="9">
    <source>
        <dbReference type="Pfam" id="PF16582"/>
    </source>
</evidence>
<comment type="subunit">
    <text evidence="6">Homodimer.</text>
</comment>
<evidence type="ECO:0000256" key="3">
    <source>
        <dbReference type="ARBA" id="ARBA00022842"/>
    </source>
</evidence>
<dbReference type="InterPro" id="IPR012001">
    <property type="entry name" value="Thiamin_PyroP_enz_TPP-bd_dom"/>
</dbReference>
<keyword evidence="3 6" id="KW-0460">Magnesium</keyword>
<dbReference type="EC" id="2.2.1.9" evidence="6"/>
<comment type="catalytic activity">
    <reaction evidence="6">
        <text>isochorismate + 2-oxoglutarate + H(+) = 5-enolpyruvoyl-6-hydroxy-2-succinyl-cyclohex-3-ene-1-carboxylate + CO2</text>
        <dbReference type="Rhea" id="RHEA:25593"/>
        <dbReference type="ChEBI" id="CHEBI:15378"/>
        <dbReference type="ChEBI" id="CHEBI:16526"/>
        <dbReference type="ChEBI" id="CHEBI:16810"/>
        <dbReference type="ChEBI" id="CHEBI:29780"/>
        <dbReference type="ChEBI" id="CHEBI:58818"/>
        <dbReference type="EC" id="2.2.1.9"/>
    </reaction>
</comment>
<accession>A0A6I6JX05</accession>
<evidence type="ECO:0000256" key="6">
    <source>
        <dbReference type="HAMAP-Rule" id="MF_01659"/>
    </source>
</evidence>
<dbReference type="InterPro" id="IPR004433">
    <property type="entry name" value="MenaQ_synth_MenD"/>
</dbReference>
<dbReference type="InterPro" id="IPR029061">
    <property type="entry name" value="THDP-binding"/>
</dbReference>
<comment type="cofactor">
    <cofactor evidence="6">
        <name>Mg(2+)</name>
        <dbReference type="ChEBI" id="CHEBI:18420"/>
    </cofactor>
    <cofactor evidence="6">
        <name>Mn(2+)</name>
        <dbReference type="ChEBI" id="CHEBI:29035"/>
    </cofactor>
</comment>
<dbReference type="PANTHER" id="PTHR42916:SF1">
    <property type="entry name" value="PROTEIN PHYLLO, CHLOROPLASTIC"/>
    <property type="match status" value="1"/>
</dbReference>
<dbReference type="InterPro" id="IPR011766">
    <property type="entry name" value="TPP_enzyme_TPP-bd"/>
</dbReference>
<dbReference type="EMBL" id="CP046401">
    <property type="protein sequence ID" value="QGY44692.1"/>
    <property type="molecule type" value="Genomic_DNA"/>
</dbReference>
<dbReference type="Gene3D" id="3.40.50.1220">
    <property type="entry name" value="TPP-binding domain"/>
    <property type="match status" value="1"/>
</dbReference>
<comment type="cofactor">
    <cofactor evidence="6">
        <name>thiamine diphosphate</name>
        <dbReference type="ChEBI" id="CHEBI:58937"/>
    </cofactor>
    <text evidence="6">Binds 1 thiamine pyrophosphate per subunit.</text>
</comment>
<comment type="pathway">
    <text evidence="6">Quinol/quinone metabolism; menaquinone biosynthesis.</text>
</comment>
<gene>
    <name evidence="6 10" type="primary">menD</name>
    <name evidence="10" type="ORF">GM418_13755</name>
</gene>
<proteinExistence type="inferred from homology"/>
<dbReference type="SUPFAM" id="SSF52518">
    <property type="entry name" value="Thiamin diphosphate-binding fold (THDP-binding)"/>
    <property type="match status" value="2"/>
</dbReference>
<dbReference type="GO" id="GO:0030145">
    <property type="term" value="F:manganese ion binding"/>
    <property type="evidence" value="ECO:0007669"/>
    <property type="project" value="UniProtKB-UniRule"/>
</dbReference>
<dbReference type="GO" id="GO:0009234">
    <property type="term" value="P:menaquinone biosynthetic process"/>
    <property type="evidence" value="ECO:0007669"/>
    <property type="project" value="UniProtKB-UniRule"/>
</dbReference>
<dbReference type="RefSeq" id="WP_158867244.1">
    <property type="nucleotide sequence ID" value="NZ_CP046401.1"/>
</dbReference>
<keyword evidence="6" id="KW-0474">Menaquinone biosynthesis</keyword>